<accession>A0AAV4TGE7</accession>
<dbReference type="EMBL" id="BPLQ01009436">
    <property type="protein sequence ID" value="GIY43967.1"/>
    <property type="molecule type" value="Genomic_DNA"/>
</dbReference>
<dbReference type="Proteomes" id="UP001054837">
    <property type="component" value="Unassembled WGS sequence"/>
</dbReference>
<proteinExistence type="predicted"/>
<keyword evidence="2" id="KW-1185">Reference proteome</keyword>
<gene>
    <name evidence="1" type="ORF">CDAR_422971</name>
</gene>
<comment type="caution">
    <text evidence="1">The sequence shown here is derived from an EMBL/GenBank/DDBJ whole genome shotgun (WGS) entry which is preliminary data.</text>
</comment>
<name>A0AAV4TGE7_9ARAC</name>
<sequence>MRRLHCTALVRKPAIHYPSHAATRLVCMPGRKLGAQPPLGAQINEVENTSTVFFSPPPSVVVKSPDASHESFSSLFGAVIVSAAELCFPLQGQIKVEKLKFHNYLKNSTSF</sequence>
<reference evidence="1 2" key="1">
    <citation type="submission" date="2021-06" db="EMBL/GenBank/DDBJ databases">
        <title>Caerostris darwini draft genome.</title>
        <authorList>
            <person name="Kono N."/>
            <person name="Arakawa K."/>
        </authorList>
    </citation>
    <scope>NUCLEOTIDE SEQUENCE [LARGE SCALE GENOMIC DNA]</scope>
</reference>
<evidence type="ECO:0000313" key="1">
    <source>
        <dbReference type="EMBL" id="GIY43967.1"/>
    </source>
</evidence>
<organism evidence="1 2">
    <name type="scientific">Caerostris darwini</name>
    <dbReference type="NCBI Taxonomy" id="1538125"/>
    <lineage>
        <taxon>Eukaryota</taxon>
        <taxon>Metazoa</taxon>
        <taxon>Ecdysozoa</taxon>
        <taxon>Arthropoda</taxon>
        <taxon>Chelicerata</taxon>
        <taxon>Arachnida</taxon>
        <taxon>Araneae</taxon>
        <taxon>Araneomorphae</taxon>
        <taxon>Entelegynae</taxon>
        <taxon>Araneoidea</taxon>
        <taxon>Araneidae</taxon>
        <taxon>Caerostris</taxon>
    </lineage>
</organism>
<protein>
    <submittedName>
        <fullName evidence="1">Uncharacterized protein</fullName>
    </submittedName>
</protein>
<evidence type="ECO:0000313" key="2">
    <source>
        <dbReference type="Proteomes" id="UP001054837"/>
    </source>
</evidence>
<dbReference type="AlphaFoldDB" id="A0AAV4TGE7"/>